<proteinExistence type="predicted"/>
<reference evidence="1 2" key="1">
    <citation type="submission" date="2018-02" db="EMBL/GenBank/DDBJ databases">
        <title>Draft genome of wild Prunus yedoensis var. nudiflora.</title>
        <authorList>
            <person name="Baek S."/>
            <person name="Kim J.-H."/>
            <person name="Choi K."/>
            <person name="Kim G.-B."/>
            <person name="Cho A."/>
            <person name="Jang H."/>
            <person name="Shin C.-H."/>
            <person name="Yu H.-J."/>
            <person name="Mun J.-H."/>
        </authorList>
    </citation>
    <scope>NUCLEOTIDE SEQUENCE [LARGE SCALE GENOMIC DNA]</scope>
    <source>
        <strain evidence="2">cv. Jeju island</strain>
        <tissue evidence="1">Leaf</tissue>
    </source>
</reference>
<gene>
    <name evidence="1" type="ORF">Pyn_06460</name>
</gene>
<keyword evidence="2" id="KW-1185">Reference proteome</keyword>
<organism evidence="1 2">
    <name type="scientific">Prunus yedoensis var. nudiflora</name>
    <dbReference type="NCBI Taxonomy" id="2094558"/>
    <lineage>
        <taxon>Eukaryota</taxon>
        <taxon>Viridiplantae</taxon>
        <taxon>Streptophyta</taxon>
        <taxon>Embryophyta</taxon>
        <taxon>Tracheophyta</taxon>
        <taxon>Spermatophyta</taxon>
        <taxon>Magnoliopsida</taxon>
        <taxon>eudicotyledons</taxon>
        <taxon>Gunneridae</taxon>
        <taxon>Pentapetalae</taxon>
        <taxon>rosids</taxon>
        <taxon>fabids</taxon>
        <taxon>Rosales</taxon>
        <taxon>Rosaceae</taxon>
        <taxon>Amygdaloideae</taxon>
        <taxon>Amygdaleae</taxon>
        <taxon>Prunus</taxon>
    </lineage>
</organism>
<comment type="caution">
    <text evidence="1">The sequence shown here is derived from an EMBL/GenBank/DDBJ whole genome shotgun (WGS) entry which is preliminary data.</text>
</comment>
<sequence>MKLPLEFEFRDQAPRMLRKGCKALGNTFVNFTNENNGCLQINSWLGMRSLWHGSKIDMSLAPKRKLSVLGGKRVIKVGDGEVWLGKEEKEGKDGLGTISGSSTVTLSNVRIA</sequence>
<accession>A0A314YUR3</accession>
<dbReference type="AlphaFoldDB" id="A0A314YUR3"/>
<name>A0A314YUR3_PRUYE</name>
<evidence type="ECO:0000313" key="2">
    <source>
        <dbReference type="Proteomes" id="UP000250321"/>
    </source>
</evidence>
<dbReference type="Proteomes" id="UP000250321">
    <property type="component" value="Unassembled WGS sequence"/>
</dbReference>
<dbReference type="EMBL" id="PJQY01000553">
    <property type="protein sequence ID" value="PQQ10029.1"/>
    <property type="molecule type" value="Genomic_DNA"/>
</dbReference>
<evidence type="ECO:0000313" key="1">
    <source>
        <dbReference type="EMBL" id="PQQ10029.1"/>
    </source>
</evidence>
<protein>
    <submittedName>
        <fullName evidence="1">Uncharacterized protein</fullName>
    </submittedName>
</protein>